<comment type="caution">
    <text evidence="1">The sequence shown here is derived from an EMBL/GenBank/DDBJ whole genome shotgun (WGS) entry which is preliminary data.</text>
</comment>
<dbReference type="AlphaFoldDB" id="A0A2T2WZF3"/>
<dbReference type="Proteomes" id="UP000242972">
    <property type="component" value="Unassembled WGS sequence"/>
</dbReference>
<name>A0A2T2WZF3_9FIRM</name>
<gene>
    <name evidence="1" type="ORF">C7B46_19310</name>
</gene>
<evidence type="ECO:0000313" key="2">
    <source>
        <dbReference type="Proteomes" id="UP000242972"/>
    </source>
</evidence>
<organism evidence="1 2">
    <name type="scientific">Sulfobacillus benefaciens</name>
    <dbReference type="NCBI Taxonomy" id="453960"/>
    <lineage>
        <taxon>Bacteria</taxon>
        <taxon>Bacillati</taxon>
        <taxon>Bacillota</taxon>
        <taxon>Clostridia</taxon>
        <taxon>Eubacteriales</taxon>
        <taxon>Clostridiales Family XVII. Incertae Sedis</taxon>
        <taxon>Sulfobacillus</taxon>
    </lineage>
</organism>
<proteinExistence type="predicted"/>
<reference evidence="1 2" key="1">
    <citation type="journal article" date="2014" name="BMC Genomics">
        <title>Comparison of environmental and isolate Sulfobacillus genomes reveals diverse carbon, sulfur, nitrogen, and hydrogen metabolisms.</title>
        <authorList>
            <person name="Justice N.B."/>
            <person name="Norman A."/>
            <person name="Brown C.T."/>
            <person name="Singh A."/>
            <person name="Thomas B.C."/>
            <person name="Banfield J.F."/>
        </authorList>
    </citation>
    <scope>NUCLEOTIDE SEQUENCE [LARGE SCALE GENOMIC DNA]</scope>
    <source>
        <strain evidence="1">AMDSBA4</strain>
    </source>
</reference>
<dbReference type="EMBL" id="PXYW01000107">
    <property type="protein sequence ID" value="PSR27613.1"/>
    <property type="molecule type" value="Genomic_DNA"/>
</dbReference>
<protein>
    <submittedName>
        <fullName evidence="1">Uncharacterized protein</fullName>
    </submittedName>
</protein>
<evidence type="ECO:0000313" key="1">
    <source>
        <dbReference type="EMBL" id="PSR27613.1"/>
    </source>
</evidence>
<accession>A0A2T2WZF3</accession>
<sequence length="90" mass="9844">MITEGIAFDRHSDGKYEYDPETRYFRPATADTPASDVRVLTLANGEPVVPLATLDTLRRTASLTWDAITAELGIPAQSVAAWSQAHRPTT</sequence>